<evidence type="ECO:0000313" key="1">
    <source>
        <dbReference type="EMBL" id="CAJ2673999.1"/>
    </source>
</evidence>
<keyword evidence="2" id="KW-1185">Reference proteome</keyword>
<organism evidence="1 2">
    <name type="scientific">Trifolium pratense</name>
    <name type="common">Red clover</name>
    <dbReference type="NCBI Taxonomy" id="57577"/>
    <lineage>
        <taxon>Eukaryota</taxon>
        <taxon>Viridiplantae</taxon>
        <taxon>Streptophyta</taxon>
        <taxon>Embryophyta</taxon>
        <taxon>Tracheophyta</taxon>
        <taxon>Spermatophyta</taxon>
        <taxon>Magnoliopsida</taxon>
        <taxon>eudicotyledons</taxon>
        <taxon>Gunneridae</taxon>
        <taxon>Pentapetalae</taxon>
        <taxon>rosids</taxon>
        <taxon>fabids</taxon>
        <taxon>Fabales</taxon>
        <taxon>Fabaceae</taxon>
        <taxon>Papilionoideae</taxon>
        <taxon>50 kb inversion clade</taxon>
        <taxon>NPAAA clade</taxon>
        <taxon>Hologalegina</taxon>
        <taxon>IRL clade</taxon>
        <taxon>Trifolieae</taxon>
        <taxon>Trifolium</taxon>
    </lineage>
</organism>
<proteinExistence type="predicted"/>
<gene>
    <name evidence="1" type="ORF">MILVUS5_LOCUS37371</name>
</gene>
<name>A0ACB0LWQ9_TRIPR</name>
<protein>
    <submittedName>
        <fullName evidence="1">Uncharacterized protein</fullName>
    </submittedName>
</protein>
<comment type="caution">
    <text evidence="1">The sequence shown here is derived from an EMBL/GenBank/DDBJ whole genome shotgun (WGS) entry which is preliminary data.</text>
</comment>
<reference evidence="1" key="1">
    <citation type="submission" date="2023-10" db="EMBL/GenBank/DDBJ databases">
        <authorList>
            <person name="Rodriguez Cubillos JULIANA M."/>
            <person name="De Vega J."/>
        </authorList>
    </citation>
    <scope>NUCLEOTIDE SEQUENCE</scope>
</reference>
<sequence>MVVILKKLTYGALLSPSEASEDFREGILLCFRALLLNLNSCSDASCSCKQIPGLPALSDNVYNHKLHKKLKYDSESEECLLAFLLKKTSAHVNKLLTATFPHICIHSSQKVRKGLVDAIKGLLLECFYTLGDSRLMLLECLCALAVDDSDDVSSTAQDFLECLFSQSWKSRIEHDAAEIFIRHLEKLPKVVLSNEEPFAVLHAQQLLMIIYYSGPRLLVDQLQSPVCASIIRISYVLTLRGLPLLNSGVCENPKSSLIDKKYVQEADKTAQKKYELPRMPPWFSYVGSLKLCQPLARILRLVGLSILADQRGEGLLSLREA</sequence>
<dbReference type="EMBL" id="CASHSV030000716">
    <property type="protein sequence ID" value="CAJ2673999.1"/>
    <property type="molecule type" value="Genomic_DNA"/>
</dbReference>
<evidence type="ECO:0000313" key="2">
    <source>
        <dbReference type="Proteomes" id="UP001177021"/>
    </source>
</evidence>
<accession>A0ACB0LWQ9</accession>
<dbReference type="Proteomes" id="UP001177021">
    <property type="component" value="Unassembled WGS sequence"/>
</dbReference>